<evidence type="ECO:0000259" key="1">
    <source>
        <dbReference type="Pfam" id="PF14534"/>
    </source>
</evidence>
<proteinExistence type="predicted"/>
<feature type="domain" description="DUF4440" evidence="1">
    <location>
        <begin position="8"/>
        <end position="107"/>
    </location>
</feature>
<dbReference type="SUPFAM" id="SSF54427">
    <property type="entry name" value="NTF2-like"/>
    <property type="match status" value="1"/>
</dbReference>
<dbReference type="InterPro" id="IPR027843">
    <property type="entry name" value="DUF4440"/>
</dbReference>
<dbReference type="EMBL" id="JBHULV010000057">
    <property type="protein sequence ID" value="MFD2733571.1"/>
    <property type="molecule type" value="Genomic_DNA"/>
</dbReference>
<accession>A0ABW5TW97</accession>
<dbReference type="Proteomes" id="UP001597546">
    <property type="component" value="Unassembled WGS sequence"/>
</dbReference>
<keyword evidence="3" id="KW-1185">Reference proteome</keyword>
<gene>
    <name evidence="2" type="ORF">ACFSSE_17820</name>
</gene>
<comment type="caution">
    <text evidence="2">The sequence shown here is derived from an EMBL/GenBank/DDBJ whole genome shotgun (WGS) entry which is preliminary data.</text>
</comment>
<evidence type="ECO:0000313" key="2">
    <source>
        <dbReference type="EMBL" id="MFD2733571.1"/>
    </source>
</evidence>
<dbReference type="Pfam" id="PF14534">
    <property type="entry name" value="DUF4440"/>
    <property type="match status" value="1"/>
</dbReference>
<name>A0ABW5TW97_9SPHI</name>
<evidence type="ECO:0000313" key="3">
    <source>
        <dbReference type="Proteomes" id="UP001597546"/>
    </source>
</evidence>
<reference evidence="3" key="1">
    <citation type="journal article" date="2019" name="Int. J. Syst. Evol. Microbiol.">
        <title>The Global Catalogue of Microorganisms (GCM) 10K type strain sequencing project: providing services to taxonomists for standard genome sequencing and annotation.</title>
        <authorList>
            <consortium name="The Broad Institute Genomics Platform"/>
            <consortium name="The Broad Institute Genome Sequencing Center for Infectious Disease"/>
            <person name="Wu L."/>
            <person name="Ma J."/>
        </authorList>
    </citation>
    <scope>NUCLEOTIDE SEQUENCE [LARGE SCALE GENOMIC DNA]</scope>
    <source>
        <strain evidence="3">KCTC 42456</strain>
    </source>
</reference>
<dbReference type="Gene3D" id="3.10.450.50">
    <property type="match status" value="1"/>
</dbReference>
<sequence length="125" mass="14283">MTTVKEQINALEHQLIDAIKASDIKFLEKHLHNDLLFIAPNGQTITKEIDLMSHRSKQMKVESIAAFFEDIKVVGDTVIVLVAYQTSGVMLGNPINGRFKYIRFWKKCREDFKIIGGSCYQVSHK</sequence>
<organism evidence="2 3">
    <name type="scientific">Pedobacter alpinus</name>
    <dbReference type="NCBI Taxonomy" id="1590643"/>
    <lineage>
        <taxon>Bacteria</taxon>
        <taxon>Pseudomonadati</taxon>
        <taxon>Bacteroidota</taxon>
        <taxon>Sphingobacteriia</taxon>
        <taxon>Sphingobacteriales</taxon>
        <taxon>Sphingobacteriaceae</taxon>
        <taxon>Pedobacter</taxon>
    </lineage>
</organism>
<protein>
    <submittedName>
        <fullName evidence="2">Nuclear transport factor 2 family protein</fullName>
    </submittedName>
</protein>
<dbReference type="RefSeq" id="WP_379045403.1">
    <property type="nucleotide sequence ID" value="NZ_JBHSKW010000054.1"/>
</dbReference>
<dbReference type="InterPro" id="IPR032710">
    <property type="entry name" value="NTF2-like_dom_sf"/>
</dbReference>